<dbReference type="AlphaFoldDB" id="K1WLX6"/>
<dbReference type="KEGG" id="mbe:MBM_02932"/>
<organism evidence="1 2">
    <name type="scientific">Marssonina brunnea f. sp. multigermtubi (strain MB_m1)</name>
    <name type="common">Marssonina leaf spot fungus</name>
    <dbReference type="NCBI Taxonomy" id="1072389"/>
    <lineage>
        <taxon>Eukaryota</taxon>
        <taxon>Fungi</taxon>
        <taxon>Dikarya</taxon>
        <taxon>Ascomycota</taxon>
        <taxon>Pezizomycotina</taxon>
        <taxon>Leotiomycetes</taxon>
        <taxon>Helotiales</taxon>
        <taxon>Drepanopezizaceae</taxon>
        <taxon>Drepanopeziza</taxon>
    </lineage>
</organism>
<dbReference type="SUPFAM" id="SSF51556">
    <property type="entry name" value="Metallo-dependent hydrolases"/>
    <property type="match status" value="1"/>
</dbReference>
<protein>
    <submittedName>
        <fullName evidence="1">TatD DNase family Scn1</fullName>
    </submittedName>
</protein>
<dbReference type="GO" id="GO:0016788">
    <property type="term" value="F:hydrolase activity, acting on ester bonds"/>
    <property type="evidence" value="ECO:0007669"/>
    <property type="project" value="InterPro"/>
</dbReference>
<dbReference type="HOGENOM" id="CLU_031506_3_0_1"/>
<dbReference type="InParanoid" id="K1WLX6"/>
<dbReference type="Proteomes" id="UP000006753">
    <property type="component" value="Unassembled WGS sequence"/>
</dbReference>
<dbReference type="InterPro" id="IPR032466">
    <property type="entry name" value="Metal_Hydrolase"/>
</dbReference>
<dbReference type="PANTHER" id="PTHR47345">
    <property type="entry name" value="CUT9-INTERACTING PROTEIN SCN1"/>
    <property type="match status" value="1"/>
</dbReference>
<name>K1WLX6_MARBU</name>
<keyword evidence="2" id="KW-1185">Reference proteome</keyword>
<dbReference type="InterPro" id="IPR053044">
    <property type="entry name" value="Metallo-hydrolase/TatD-type"/>
</dbReference>
<dbReference type="EMBL" id="JH921432">
    <property type="protein sequence ID" value="EKD18690.1"/>
    <property type="molecule type" value="Genomic_DNA"/>
</dbReference>
<sequence length="394" mass="44570">MVSDSQDVFPWHLGVFDAHCHPTDIMGNIPSIPGMQARALIVMATRGEDQDLVAQLADEYGIMQSPPSVGMAMAMGIGIDNARRECVIASFGWHPWFSHLMFDDTGDAIREATEDFKRSHYQAVLTPKPEDANFLASLPKPRSLKAFLEETKRYLEQYPTALVGEIGLDRGFRLPGPWTAELLEFRDHSLTPGSREGRSLTPHRVQMSHQKAVLKAQLKLAGEMNRPVSVHGVQAHGFVFDTLSESWRGFEKKVITKRERERVARIPLPPADDEEEVSATDSEPRPFPPRICLHSYSGPPEPLKQYFHPSTPADIYFSFSAVINMAEQVRARADEVIRNVPVERVLVESDLHVAGEEMDRRLEEIVRHVCEVKGWELEIGVRRLGDNWRRFVFG</sequence>
<accession>K1WLX6</accession>
<dbReference type="eggNOG" id="KOG3020">
    <property type="taxonomic scope" value="Eukaryota"/>
</dbReference>
<dbReference type="OrthoDB" id="413993at2759"/>
<evidence type="ECO:0000313" key="1">
    <source>
        <dbReference type="EMBL" id="EKD18690.1"/>
    </source>
</evidence>
<dbReference type="InterPro" id="IPR001130">
    <property type="entry name" value="TatD-like"/>
</dbReference>
<proteinExistence type="predicted"/>
<dbReference type="PANTHER" id="PTHR47345:SF1">
    <property type="entry name" value="CUT9-INTERACTING PROTEIN SCN1"/>
    <property type="match status" value="1"/>
</dbReference>
<dbReference type="FunCoup" id="K1WLX6">
    <property type="interactions" value="47"/>
</dbReference>
<dbReference type="Gene3D" id="3.20.20.140">
    <property type="entry name" value="Metal-dependent hydrolases"/>
    <property type="match status" value="1"/>
</dbReference>
<evidence type="ECO:0000313" key="2">
    <source>
        <dbReference type="Proteomes" id="UP000006753"/>
    </source>
</evidence>
<gene>
    <name evidence="1" type="ORF">MBM_02932</name>
</gene>
<dbReference type="GeneID" id="18758867"/>
<dbReference type="OMA" id="VPCFGWH"/>
<reference evidence="1 2" key="1">
    <citation type="journal article" date="2012" name="BMC Genomics">
        <title>Sequencing the genome of Marssonina brunnea reveals fungus-poplar co-evolution.</title>
        <authorList>
            <person name="Zhu S."/>
            <person name="Cao Y.-Z."/>
            <person name="Jiang C."/>
            <person name="Tan B.-Y."/>
            <person name="Wang Z."/>
            <person name="Feng S."/>
            <person name="Zhang L."/>
            <person name="Su X.-H."/>
            <person name="Brejova B."/>
            <person name="Vinar T."/>
            <person name="Xu M."/>
            <person name="Wang M.-X."/>
            <person name="Zhang S.-G."/>
            <person name="Huang M.-R."/>
            <person name="Wu R."/>
            <person name="Zhou Y."/>
        </authorList>
    </citation>
    <scope>NUCLEOTIDE SEQUENCE [LARGE SCALE GENOMIC DNA]</scope>
    <source>
        <strain evidence="1 2">MB_m1</strain>
    </source>
</reference>
<dbReference type="RefSeq" id="XP_007290821.1">
    <property type="nucleotide sequence ID" value="XM_007290759.1"/>
</dbReference>
<dbReference type="Pfam" id="PF01026">
    <property type="entry name" value="TatD_DNase"/>
    <property type="match status" value="1"/>
</dbReference>